<dbReference type="Proteomes" id="UP001178148">
    <property type="component" value="Unassembled WGS sequence"/>
</dbReference>
<keyword evidence="2" id="KW-1185">Reference proteome</keyword>
<proteinExistence type="predicted"/>
<dbReference type="AlphaFoldDB" id="A0AA90ST08"/>
<sequence length="55" mass="6069">MGEDIILEVEKAGKNGGYKDVVVEINNINMAKFRMICPCAGCGYMHVFSGVCLYH</sequence>
<evidence type="ECO:0000313" key="2">
    <source>
        <dbReference type="Proteomes" id="UP001178148"/>
    </source>
</evidence>
<reference evidence="1 2" key="1">
    <citation type="journal article" date="2023" name="bioRxiv">
        <title>An intranuclear bacterial parasite of deep-sea mussels expresses apoptosis inhibitors acquired from its host.</title>
        <authorList>
            <person name="Gonzalez Porras M.A."/>
            <person name="Assie A."/>
            <person name="Tietjen M."/>
            <person name="Violette M."/>
            <person name="Kleiner M."/>
            <person name="Gruber-Vodicka H."/>
            <person name="Dubilier N."/>
            <person name="Leisch N."/>
        </authorList>
    </citation>
    <scope>NUCLEOTIDE SEQUENCE [LARGE SCALE GENOMIC DNA]</scope>
    <source>
        <strain evidence="1">IAP13</strain>
    </source>
</reference>
<accession>A0AA90ST08</accession>
<name>A0AA90ST08_9GAMM</name>
<dbReference type="EMBL" id="JASXSV010000009">
    <property type="protein sequence ID" value="MDP0589019.1"/>
    <property type="molecule type" value="Genomic_DNA"/>
</dbReference>
<protein>
    <submittedName>
        <fullName evidence="1">Uncharacterized protein</fullName>
    </submittedName>
</protein>
<comment type="caution">
    <text evidence="1">The sequence shown here is derived from an EMBL/GenBank/DDBJ whole genome shotgun (WGS) entry which is preliminary data.</text>
</comment>
<evidence type="ECO:0000313" key="1">
    <source>
        <dbReference type="EMBL" id="MDP0589019.1"/>
    </source>
</evidence>
<gene>
    <name evidence="1" type="ORF">QS748_07425</name>
</gene>
<organism evidence="1 2">
    <name type="scientific">Candidatus Endonucleibacter bathymodioli</name>
    <dbReference type="NCBI Taxonomy" id="539814"/>
    <lineage>
        <taxon>Bacteria</taxon>
        <taxon>Pseudomonadati</taxon>
        <taxon>Pseudomonadota</taxon>
        <taxon>Gammaproteobacteria</taxon>
        <taxon>Oceanospirillales</taxon>
        <taxon>Endozoicomonadaceae</taxon>
        <taxon>Candidatus Endonucleibacter</taxon>
    </lineage>
</organism>